<dbReference type="eggNOG" id="ENOG5032ZVA">
    <property type="taxonomic scope" value="Bacteria"/>
</dbReference>
<evidence type="ECO:0000259" key="3">
    <source>
        <dbReference type="Pfam" id="PF13717"/>
    </source>
</evidence>
<dbReference type="Pfam" id="PF13717">
    <property type="entry name" value="Zn_ribbon_4"/>
    <property type="match status" value="1"/>
</dbReference>
<keyword evidence="2" id="KW-1133">Transmembrane helix</keyword>
<accession>T0GH21</accession>
<dbReference type="AlphaFoldDB" id="T0GH21"/>
<name>T0GH21_9SPHN</name>
<dbReference type="NCBIfam" id="TIGR02098">
    <property type="entry name" value="MJ0042_CXXC"/>
    <property type="match status" value="1"/>
</dbReference>
<dbReference type="RefSeq" id="WP_021245387.1">
    <property type="nucleotide sequence ID" value="NZ_ATIB01000071.1"/>
</dbReference>
<protein>
    <recommendedName>
        <fullName evidence="3">Zinc finger/thioredoxin putative domain-containing protein</fullName>
    </recommendedName>
</protein>
<evidence type="ECO:0000313" key="4">
    <source>
        <dbReference type="EMBL" id="EQA99976.1"/>
    </source>
</evidence>
<keyword evidence="2" id="KW-0472">Membrane</keyword>
<dbReference type="Proteomes" id="UP000015524">
    <property type="component" value="Unassembled WGS sequence"/>
</dbReference>
<comment type="caution">
    <text evidence="4">The sequence shown here is derived from an EMBL/GenBank/DDBJ whole genome shotgun (WGS) entry which is preliminary data.</text>
</comment>
<evidence type="ECO:0000256" key="2">
    <source>
        <dbReference type="SAM" id="Phobius"/>
    </source>
</evidence>
<feature type="domain" description="Zinc finger/thioredoxin putative" evidence="3">
    <location>
        <begin position="1"/>
        <end position="36"/>
    </location>
</feature>
<reference evidence="4 5" key="1">
    <citation type="journal article" date="2013" name="Genome Announc.">
        <title>Draft Genome Sequence of a Hexachlorocyclohexane-Degrading Bacterium, Sphingobium baderi Strain LL03T.</title>
        <authorList>
            <person name="Kaur J."/>
            <person name="Verma H."/>
            <person name="Tripathi C."/>
            <person name="Khurana J.P."/>
            <person name="Lal R."/>
        </authorList>
    </citation>
    <scope>NUCLEOTIDE SEQUENCE [LARGE SCALE GENOMIC DNA]</scope>
    <source>
        <strain evidence="4 5">LL03</strain>
    </source>
</reference>
<dbReference type="EMBL" id="ATIB01000071">
    <property type="protein sequence ID" value="EQA99976.1"/>
    <property type="molecule type" value="Genomic_DNA"/>
</dbReference>
<evidence type="ECO:0000313" key="5">
    <source>
        <dbReference type="Proteomes" id="UP000015524"/>
    </source>
</evidence>
<keyword evidence="5" id="KW-1185">Reference proteome</keyword>
<feature type="region of interest" description="Disordered" evidence="1">
    <location>
        <begin position="40"/>
        <end position="121"/>
    </location>
</feature>
<feature type="compositionally biased region" description="Basic and acidic residues" evidence="1">
    <location>
        <begin position="44"/>
        <end position="58"/>
    </location>
</feature>
<sequence>MILLCPNCATRYIVPDSAVGPNGRQVRCAACKHSWFQEGPALPTREDAPMAPAPREEPAAPAPPSPPPPSVAVPAPPEPEAVEEEAPAAPAAMEDAAQDEEADAPQPPPPAFAPPDNRFDHIYEGAPAEAADRSRFDAAPPFKPRRNPLKRATYAAVAFCLIVAAAGGALYRFGAPSWAVSLGLAPDEGDPDLLFYLSKPAERRKLPTGEEYFAFGARIVNSGKQALPVPPVLVQLRDRQNRLVFSWTTKADKAKLKPGEEASINESRIDIPKNAENLSLTFVQ</sequence>
<dbReference type="OrthoDB" id="7159357at2"/>
<keyword evidence="2" id="KW-0812">Transmembrane</keyword>
<feature type="transmembrane region" description="Helical" evidence="2">
    <location>
        <begin position="152"/>
        <end position="171"/>
    </location>
</feature>
<gene>
    <name evidence="4" type="ORF">L485_13765</name>
</gene>
<organism evidence="4 5">
    <name type="scientific">Sphingobium baderi LL03</name>
    <dbReference type="NCBI Taxonomy" id="1114964"/>
    <lineage>
        <taxon>Bacteria</taxon>
        <taxon>Pseudomonadati</taxon>
        <taxon>Pseudomonadota</taxon>
        <taxon>Alphaproteobacteria</taxon>
        <taxon>Sphingomonadales</taxon>
        <taxon>Sphingomonadaceae</taxon>
        <taxon>Sphingobium</taxon>
    </lineage>
</organism>
<dbReference type="PATRIC" id="fig|1114964.3.peg.2697"/>
<dbReference type="InterPro" id="IPR011723">
    <property type="entry name" value="Znf/thioredoxin_put"/>
</dbReference>
<proteinExistence type="predicted"/>
<feature type="compositionally biased region" description="Pro residues" evidence="1">
    <location>
        <begin position="60"/>
        <end position="79"/>
    </location>
</feature>
<evidence type="ECO:0000256" key="1">
    <source>
        <dbReference type="SAM" id="MobiDB-lite"/>
    </source>
</evidence>